<keyword evidence="3" id="KW-1185">Reference proteome</keyword>
<evidence type="ECO:0000313" key="3">
    <source>
        <dbReference type="Proteomes" id="UP000294480"/>
    </source>
</evidence>
<keyword evidence="1" id="KW-0732">Signal</keyword>
<reference evidence="2 3" key="1">
    <citation type="submission" date="2019-03" db="EMBL/GenBank/DDBJ databases">
        <title>Genomic Encyclopedia of Type Strains, Phase IV (KMG-IV): sequencing the most valuable type-strain genomes for metagenomic binning, comparative biology and taxonomic classification.</title>
        <authorList>
            <person name="Goeker M."/>
        </authorList>
    </citation>
    <scope>NUCLEOTIDE SEQUENCE [LARGE SCALE GENOMIC DNA]</scope>
    <source>
        <strain evidence="2 3">DSM 102852</strain>
    </source>
</reference>
<dbReference type="EMBL" id="SNZE01000007">
    <property type="protein sequence ID" value="TDR31804.1"/>
    <property type="molecule type" value="Genomic_DNA"/>
</dbReference>
<dbReference type="Proteomes" id="UP000294480">
    <property type="component" value="Unassembled WGS sequence"/>
</dbReference>
<organism evidence="2 3">
    <name type="scientific">Hydromonas duriensis</name>
    <dbReference type="NCBI Taxonomy" id="1527608"/>
    <lineage>
        <taxon>Bacteria</taxon>
        <taxon>Pseudomonadati</taxon>
        <taxon>Pseudomonadota</taxon>
        <taxon>Betaproteobacteria</taxon>
        <taxon>Burkholderiales</taxon>
        <taxon>Burkholderiaceae</taxon>
        <taxon>Hydromonas</taxon>
    </lineage>
</organism>
<comment type="caution">
    <text evidence="2">The sequence shown here is derived from an EMBL/GenBank/DDBJ whole genome shotgun (WGS) entry which is preliminary data.</text>
</comment>
<proteinExistence type="predicted"/>
<evidence type="ECO:0008006" key="4">
    <source>
        <dbReference type="Google" id="ProtNLM"/>
    </source>
</evidence>
<gene>
    <name evidence="2" type="ORF">DFR44_10720</name>
</gene>
<dbReference type="RefSeq" id="WP_211336896.1">
    <property type="nucleotide sequence ID" value="NZ_SNZE01000007.1"/>
</dbReference>
<feature type="signal peptide" evidence="1">
    <location>
        <begin position="1"/>
        <end position="20"/>
    </location>
</feature>
<accession>A0A4R6Y8Q1</accession>
<feature type="chain" id="PRO_5020556465" description="Integral membrane protein DUF2282" evidence="1">
    <location>
        <begin position="21"/>
        <end position="82"/>
    </location>
</feature>
<evidence type="ECO:0000256" key="1">
    <source>
        <dbReference type="SAM" id="SignalP"/>
    </source>
</evidence>
<evidence type="ECO:0000313" key="2">
    <source>
        <dbReference type="EMBL" id="TDR31804.1"/>
    </source>
</evidence>
<sequence>MKKVPAGFAVAVAAMFTTMAAPTVVHAEKMSVHCGGINSCKGTSLCKTATSACAGQNSCKGQGWISASSEKACTDQGGHVVP</sequence>
<protein>
    <recommendedName>
        <fullName evidence="4">Integral membrane protein DUF2282</fullName>
    </recommendedName>
</protein>
<dbReference type="AlphaFoldDB" id="A0A4R6Y8Q1"/>
<name>A0A4R6Y8Q1_9BURK</name>